<keyword evidence="2" id="KW-1185">Reference proteome</keyword>
<comment type="caution">
    <text evidence="1">The sequence shown here is derived from an EMBL/GenBank/DDBJ whole genome shotgun (WGS) entry which is preliminary data.</text>
</comment>
<gene>
    <name evidence="1" type="ORF">ACFSR9_05890</name>
</gene>
<evidence type="ECO:0000313" key="1">
    <source>
        <dbReference type="EMBL" id="MFD2608974.1"/>
    </source>
</evidence>
<dbReference type="EMBL" id="JBHUMK010000022">
    <property type="protein sequence ID" value="MFD2608974.1"/>
    <property type="molecule type" value="Genomic_DNA"/>
</dbReference>
<proteinExistence type="predicted"/>
<sequence>MTNITYLDALSAGLCIEHDHIPDAGPLTDLMPIEEQEETLATYTRLDDLGDGRARLTTVYLPPAWPELAAGARLSDVATREEAERILGPTGWMERVYGTLSAAPDRAVRIAAANRLARSSEVTA</sequence>
<name>A0ABW5P3H0_9DEIO</name>
<dbReference type="Proteomes" id="UP001597475">
    <property type="component" value="Unassembled WGS sequence"/>
</dbReference>
<evidence type="ECO:0000313" key="2">
    <source>
        <dbReference type="Proteomes" id="UP001597475"/>
    </source>
</evidence>
<reference evidence="2" key="1">
    <citation type="journal article" date="2019" name="Int. J. Syst. Evol. Microbiol.">
        <title>The Global Catalogue of Microorganisms (GCM) 10K type strain sequencing project: providing services to taxonomists for standard genome sequencing and annotation.</title>
        <authorList>
            <consortium name="The Broad Institute Genomics Platform"/>
            <consortium name="The Broad Institute Genome Sequencing Center for Infectious Disease"/>
            <person name="Wu L."/>
            <person name="Ma J."/>
        </authorList>
    </citation>
    <scope>NUCLEOTIDE SEQUENCE [LARGE SCALE GENOMIC DNA]</scope>
    <source>
        <strain evidence="2">KCTC 33842</strain>
    </source>
</reference>
<dbReference type="RefSeq" id="WP_386843980.1">
    <property type="nucleotide sequence ID" value="NZ_JBHUMK010000022.1"/>
</dbReference>
<protein>
    <submittedName>
        <fullName evidence="1">Uncharacterized protein</fullName>
    </submittedName>
</protein>
<accession>A0ABW5P3H0</accession>
<organism evidence="1 2">
    <name type="scientific">Deinococcus taklimakanensis</name>
    <dbReference type="NCBI Taxonomy" id="536443"/>
    <lineage>
        <taxon>Bacteria</taxon>
        <taxon>Thermotogati</taxon>
        <taxon>Deinococcota</taxon>
        <taxon>Deinococci</taxon>
        <taxon>Deinococcales</taxon>
        <taxon>Deinococcaceae</taxon>
        <taxon>Deinococcus</taxon>
    </lineage>
</organism>